<organism evidence="3 4">
    <name type="scientific">Pontibacter aydingkolensis</name>
    <dbReference type="NCBI Taxonomy" id="1911536"/>
    <lineage>
        <taxon>Bacteria</taxon>
        <taxon>Pseudomonadati</taxon>
        <taxon>Bacteroidota</taxon>
        <taxon>Cytophagia</taxon>
        <taxon>Cytophagales</taxon>
        <taxon>Hymenobacteraceae</taxon>
        <taxon>Pontibacter</taxon>
    </lineage>
</organism>
<evidence type="ECO:0000259" key="2">
    <source>
        <dbReference type="Pfam" id="PF14351"/>
    </source>
</evidence>
<feature type="transmembrane region" description="Helical" evidence="1">
    <location>
        <begin position="306"/>
        <end position="323"/>
    </location>
</feature>
<dbReference type="Proteomes" id="UP000813018">
    <property type="component" value="Unassembled WGS sequence"/>
</dbReference>
<dbReference type="EMBL" id="JAHYXK010000002">
    <property type="protein sequence ID" value="MBW7465924.1"/>
    <property type="molecule type" value="Genomic_DNA"/>
</dbReference>
<dbReference type="RefSeq" id="WP_219875819.1">
    <property type="nucleotide sequence ID" value="NZ_JAHYXK010000002.1"/>
</dbReference>
<protein>
    <submittedName>
        <fullName evidence="3">DUF4401 domain-containing protein</fullName>
    </submittedName>
</protein>
<feature type="transmembrane region" description="Helical" evidence="1">
    <location>
        <begin position="100"/>
        <end position="120"/>
    </location>
</feature>
<reference evidence="3 4" key="1">
    <citation type="journal article" date="2016" name="Int. J. Syst. Evol. Microbiol.">
        <title>Pontibacter aydingkolensis sp. nov., isolated from soil of a salt lake.</title>
        <authorList>
            <person name="Osman G."/>
            <person name="Zhang T."/>
            <person name="Lou K."/>
            <person name="Gao Y."/>
            <person name="Chang W."/>
            <person name="Lin Q."/>
            <person name="Yang H.M."/>
            <person name="Huo X.D."/>
            <person name="Wang N."/>
        </authorList>
    </citation>
    <scope>NUCLEOTIDE SEQUENCE [LARGE SCALE GENOMIC DNA]</scope>
    <source>
        <strain evidence="3 4">KACC 19255</strain>
    </source>
</reference>
<name>A0ABS7CQ04_9BACT</name>
<feature type="domain" description="DUF4401" evidence="2">
    <location>
        <begin position="45"/>
        <end position="352"/>
    </location>
</feature>
<gene>
    <name evidence="3" type="ORF">K0O23_02510</name>
</gene>
<dbReference type="Pfam" id="PF14351">
    <property type="entry name" value="DUF4401"/>
    <property type="match status" value="1"/>
</dbReference>
<feature type="transmembrane region" description="Helical" evidence="1">
    <location>
        <begin position="151"/>
        <end position="168"/>
    </location>
</feature>
<proteinExistence type="predicted"/>
<keyword evidence="1" id="KW-0812">Transmembrane</keyword>
<feature type="transmembrane region" description="Helical" evidence="1">
    <location>
        <begin position="126"/>
        <end position="144"/>
    </location>
</feature>
<feature type="transmembrane region" description="Helical" evidence="1">
    <location>
        <begin position="174"/>
        <end position="191"/>
    </location>
</feature>
<evidence type="ECO:0000313" key="3">
    <source>
        <dbReference type="EMBL" id="MBW7465924.1"/>
    </source>
</evidence>
<keyword evidence="1" id="KW-1133">Transmembrane helix</keyword>
<keyword evidence="4" id="KW-1185">Reference proteome</keyword>
<keyword evidence="1" id="KW-0472">Membrane</keyword>
<evidence type="ECO:0000313" key="4">
    <source>
        <dbReference type="Proteomes" id="UP000813018"/>
    </source>
</evidence>
<dbReference type="InterPro" id="IPR025513">
    <property type="entry name" value="DUF4401"/>
</dbReference>
<feature type="transmembrane region" description="Helical" evidence="1">
    <location>
        <begin position="45"/>
        <end position="68"/>
    </location>
</feature>
<feature type="transmembrane region" description="Helical" evidence="1">
    <location>
        <begin position="335"/>
        <end position="354"/>
    </location>
</feature>
<sequence length="359" mass="38709">MANSEVQNLDTLLHEIAQEQGDNFIYDQASIAREGEQGAFTVSGLAIKVLTILGGLLGASTFLGFLAATGLYDSPVSMVVVGALLFIGAEWLIHTNKEAMADAVGVSLNIIGYLLLAIGVGQLTDSTSAVAGVLILVALLVMVFSESAIGVFLAVLVASGSFMTLILNHKVYNISHGLVILLAVILTYMSLNEAKLIAASPKLNKKYRPVRMGIIFSLVITLAMFVHQKFLETTITHFWIPGLFLIGCLLFLMYKIMRDAAITRTKTQAVFCTCCILLLAPIIFTPSVPGALLILLSSFYIGYKPGFWVGLLALVYFVILYYYDLNMTLLAKSGVLVASGLLFLGGFVLLSKLLKSYAD</sequence>
<feature type="transmembrane region" description="Helical" evidence="1">
    <location>
        <begin position="237"/>
        <end position="257"/>
    </location>
</feature>
<evidence type="ECO:0000256" key="1">
    <source>
        <dbReference type="SAM" id="Phobius"/>
    </source>
</evidence>
<feature type="transmembrane region" description="Helical" evidence="1">
    <location>
        <begin position="74"/>
        <end position="93"/>
    </location>
</feature>
<comment type="caution">
    <text evidence="3">The sequence shown here is derived from an EMBL/GenBank/DDBJ whole genome shotgun (WGS) entry which is preliminary data.</text>
</comment>
<accession>A0ABS7CQ04</accession>
<feature type="transmembrane region" description="Helical" evidence="1">
    <location>
        <begin position="212"/>
        <end position="231"/>
    </location>
</feature>
<feature type="transmembrane region" description="Helical" evidence="1">
    <location>
        <begin position="269"/>
        <end position="300"/>
    </location>
</feature>